<evidence type="ECO:0000313" key="3">
    <source>
        <dbReference type="Proteomes" id="UP000427769"/>
    </source>
</evidence>
<dbReference type="CDD" id="cd00761">
    <property type="entry name" value="Glyco_tranf_GTA_type"/>
    <property type="match status" value="1"/>
</dbReference>
<feature type="domain" description="Glycosyltransferase 2-like" evidence="1">
    <location>
        <begin position="19"/>
        <end position="154"/>
    </location>
</feature>
<dbReference type="SUPFAM" id="SSF53448">
    <property type="entry name" value="Nucleotide-diphospho-sugar transferases"/>
    <property type="match status" value="1"/>
</dbReference>
<reference evidence="2 3" key="1">
    <citation type="submission" date="2019-11" db="EMBL/GenBank/DDBJ databases">
        <title>Comparative genomics of hydrocarbon-degrading Desulfosarcina strains.</title>
        <authorList>
            <person name="Watanabe M."/>
            <person name="Kojima H."/>
            <person name="Fukui M."/>
        </authorList>
    </citation>
    <scope>NUCLEOTIDE SEQUENCE [LARGE SCALE GENOMIC DNA]</scope>
    <source>
        <strain evidence="2 3">PP31</strain>
    </source>
</reference>
<dbReference type="Pfam" id="PF00535">
    <property type="entry name" value="Glycos_transf_2"/>
    <property type="match status" value="1"/>
</dbReference>
<evidence type="ECO:0000313" key="2">
    <source>
        <dbReference type="EMBL" id="BBO77661.1"/>
    </source>
</evidence>
<dbReference type="Proteomes" id="UP000427769">
    <property type="component" value="Chromosome"/>
</dbReference>
<organism evidence="2 3">
    <name type="scientific">Desulfosarcina widdelii</name>
    <dbReference type="NCBI Taxonomy" id="947919"/>
    <lineage>
        <taxon>Bacteria</taxon>
        <taxon>Pseudomonadati</taxon>
        <taxon>Thermodesulfobacteriota</taxon>
        <taxon>Desulfobacteria</taxon>
        <taxon>Desulfobacterales</taxon>
        <taxon>Desulfosarcinaceae</taxon>
        <taxon>Desulfosarcina</taxon>
    </lineage>
</organism>
<evidence type="ECO:0000259" key="1">
    <source>
        <dbReference type="Pfam" id="PF00535"/>
    </source>
</evidence>
<accession>A0A5K7ZD55</accession>
<keyword evidence="3" id="KW-1185">Reference proteome</keyword>
<dbReference type="EMBL" id="AP021875">
    <property type="protein sequence ID" value="BBO77661.1"/>
    <property type="molecule type" value="Genomic_DNA"/>
</dbReference>
<sequence>MKINYKKAKSMDNKIPLVTIGIPTYNRANSTLSNAISCACNQDYSNIEIIVSDNCSNDHTKEIVTGFQDERILYFRQDSNIGPNRNYNFCLEKANGNYFLLLHDDDLIDSDFVSTCMKEADYSTKYAFIRTGTRIIDKNDNIIQEEPNEVYTNDPIEMFAAWVSWKTSFYLCSTLFNTKALKKIGGFKSKNNLFEDGFAIIKLSNNNPIMNIIDIKSSFRKHVGQRTNYANVLSWSEDFRIALDMIYLQDTLNRKEIYQKGMKLFTRVSIHQFARKIKNPIKKAVAIVFVGKYFPYYYWPNSPDISLKSRFARLAAKLLFNNRKCLLH</sequence>
<protein>
    <recommendedName>
        <fullName evidence="1">Glycosyltransferase 2-like domain-containing protein</fullName>
    </recommendedName>
</protein>
<dbReference type="InterPro" id="IPR029044">
    <property type="entry name" value="Nucleotide-diphossugar_trans"/>
</dbReference>
<dbReference type="Gene3D" id="3.90.550.10">
    <property type="entry name" value="Spore Coat Polysaccharide Biosynthesis Protein SpsA, Chain A"/>
    <property type="match status" value="1"/>
</dbReference>
<dbReference type="InterPro" id="IPR050834">
    <property type="entry name" value="Glycosyltransf_2"/>
</dbReference>
<dbReference type="PANTHER" id="PTHR43685">
    <property type="entry name" value="GLYCOSYLTRANSFERASE"/>
    <property type="match status" value="1"/>
</dbReference>
<gene>
    <name evidence="2" type="ORF">DSCW_50780</name>
</gene>
<name>A0A5K7ZD55_9BACT</name>
<dbReference type="KEGG" id="dwd:DSCW_50780"/>
<dbReference type="OrthoDB" id="9809116at2"/>
<dbReference type="AlphaFoldDB" id="A0A5K7ZD55"/>
<proteinExistence type="predicted"/>
<dbReference type="InterPro" id="IPR001173">
    <property type="entry name" value="Glyco_trans_2-like"/>
</dbReference>
<dbReference type="PANTHER" id="PTHR43685:SF2">
    <property type="entry name" value="GLYCOSYLTRANSFERASE 2-LIKE DOMAIN-CONTAINING PROTEIN"/>
    <property type="match status" value="1"/>
</dbReference>